<dbReference type="Pfam" id="PF13302">
    <property type="entry name" value="Acetyltransf_3"/>
    <property type="match status" value="1"/>
</dbReference>
<gene>
    <name evidence="2" type="ORF">GCM10023225_21180</name>
</gene>
<evidence type="ECO:0000259" key="1">
    <source>
        <dbReference type="PROSITE" id="PS51186"/>
    </source>
</evidence>
<dbReference type="InterPro" id="IPR016181">
    <property type="entry name" value="Acyl_CoA_acyltransferase"/>
</dbReference>
<comment type="caution">
    <text evidence="2">The sequence shown here is derived from an EMBL/GenBank/DDBJ whole genome shotgun (WGS) entry which is preliminary data.</text>
</comment>
<dbReference type="SUPFAM" id="SSF55729">
    <property type="entry name" value="Acyl-CoA N-acyltransferases (Nat)"/>
    <property type="match status" value="1"/>
</dbReference>
<evidence type="ECO:0000313" key="2">
    <source>
        <dbReference type="EMBL" id="GAA4980875.1"/>
    </source>
</evidence>
<dbReference type="RefSeq" id="WP_345712501.1">
    <property type="nucleotide sequence ID" value="NZ_BAABIL010000311.1"/>
</dbReference>
<organism evidence="2 3">
    <name type="scientific">Kineococcus glutinatus</name>
    <dbReference type="NCBI Taxonomy" id="1070872"/>
    <lineage>
        <taxon>Bacteria</taxon>
        <taxon>Bacillati</taxon>
        <taxon>Actinomycetota</taxon>
        <taxon>Actinomycetes</taxon>
        <taxon>Kineosporiales</taxon>
        <taxon>Kineosporiaceae</taxon>
        <taxon>Kineococcus</taxon>
    </lineage>
</organism>
<reference evidence="3" key="1">
    <citation type="journal article" date="2019" name="Int. J. Syst. Evol. Microbiol.">
        <title>The Global Catalogue of Microorganisms (GCM) 10K type strain sequencing project: providing services to taxonomists for standard genome sequencing and annotation.</title>
        <authorList>
            <consortium name="The Broad Institute Genomics Platform"/>
            <consortium name="The Broad Institute Genome Sequencing Center for Infectious Disease"/>
            <person name="Wu L."/>
            <person name="Ma J."/>
        </authorList>
    </citation>
    <scope>NUCLEOTIDE SEQUENCE [LARGE SCALE GENOMIC DNA]</scope>
    <source>
        <strain evidence="3">JCM 18126</strain>
    </source>
</reference>
<dbReference type="Proteomes" id="UP001501195">
    <property type="component" value="Unassembled WGS sequence"/>
</dbReference>
<proteinExistence type="predicted"/>
<dbReference type="PANTHER" id="PTHR39173">
    <property type="entry name" value="ACETYLTRANSFERASE"/>
    <property type="match status" value="1"/>
</dbReference>
<keyword evidence="3" id="KW-1185">Reference proteome</keyword>
<name>A0ABP9HXX4_9ACTN</name>
<protein>
    <submittedName>
        <fullName evidence="2">GNAT family N-acetyltransferase</fullName>
    </submittedName>
</protein>
<feature type="domain" description="N-acetyltransferase" evidence="1">
    <location>
        <begin position="24"/>
        <end position="169"/>
    </location>
</feature>
<dbReference type="EMBL" id="BAABIL010000311">
    <property type="protein sequence ID" value="GAA4980875.1"/>
    <property type="molecule type" value="Genomic_DNA"/>
</dbReference>
<dbReference type="InterPro" id="IPR000182">
    <property type="entry name" value="GNAT_dom"/>
</dbReference>
<evidence type="ECO:0000313" key="3">
    <source>
        <dbReference type="Proteomes" id="UP001501195"/>
    </source>
</evidence>
<dbReference type="Gene3D" id="3.40.630.30">
    <property type="match status" value="1"/>
</dbReference>
<sequence>MPELCPPSGAVRPSYVAALREFHAEGRHLDADATALADAGAFEDLVDALHDAELAAATSAPGGVPTTTFWYCDGARYLGRITLRHRLTDALRDVGGHVGYEVRPSARRRGHAGAMLRGVLPAAAALGLERVLLTCDAGNLPSRRVIEGCGGVLTCESGGVRRYRVPTAR</sequence>
<dbReference type="PROSITE" id="PS51186">
    <property type="entry name" value="GNAT"/>
    <property type="match status" value="1"/>
</dbReference>
<dbReference type="PANTHER" id="PTHR39173:SF1">
    <property type="entry name" value="ACETYLTRANSFERASE"/>
    <property type="match status" value="1"/>
</dbReference>
<accession>A0ABP9HXX4</accession>